<dbReference type="PANTHER" id="PTHR24221:SF397">
    <property type="entry name" value="ABC TRANSPORTER, ATP-BINDING TRANSMEMBRANE PROTEIN"/>
    <property type="match status" value="1"/>
</dbReference>
<evidence type="ECO:0000313" key="12">
    <source>
        <dbReference type="EMBL" id="GIN96870.1"/>
    </source>
</evidence>
<feature type="transmembrane region" description="Helical" evidence="9">
    <location>
        <begin position="132"/>
        <end position="152"/>
    </location>
</feature>
<keyword evidence="4 9" id="KW-0812">Transmembrane</keyword>
<reference evidence="13 14" key="1">
    <citation type="submission" date="2018-12" db="EMBL/GenBank/DDBJ databases">
        <authorList>
            <person name="Sun L."/>
            <person name="Chen Z."/>
        </authorList>
    </citation>
    <scope>NUCLEOTIDE SEQUENCE [LARGE SCALE GENOMIC DNA]</scope>
    <source>
        <strain evidence="13 14">LMG 29736</strain>
    </source>
</reference>
<dbReference type="Gene3D" id="3.40.50.300">
    <property type="entry name" value="P-loop containing nucleotide triphosphate hydrolases"/>
    <property type="match status" value="1"/>
</dbReference>
<dbReference type="InterPro" id="IPR039421">
    <property type="entry name" value="Type_1_exporter"/>
</dbReference>
<keyword evidence="15" id="KW-1185">Reference proteome</keyword>
<dbReference type="Proteomes" id="UP000680670">
    <property type="component" value="Unassembled WGS sequence"/>
</dbReference>
<evidence type="ECO:0000256" key="4">
    <source>
        <dbReference type="ARBA" id="ARBA00022692"/>
    </source>
</evidence>
<dbReference type="OrthoDB" id="9762778at2"/>
<evidence type="ECO:0000259" key="11">
    <source>
        <dbReference type="PROSITE" id="PS50929"/>
    </source>
</evidence>
<gene>
    <name evidence="13" type="ORF">D5F11_008070</name>
    <name evidence="12" type="ORF">J6TS1_27400</name>
</gene>
<comment type="subcellular location">
    <subcellularLocation>
        <location evidence="1">Cell membrane</location>
        <topology evidence="1">Multi-pass membrane protein</topology>
    </subcellularLocation>
</comment>
<evidence type="ECO:0000256" key="8">
    <source>
        <dbReference type="ARBA" id="ARBA00023136"/>
    </source>
</evidence>
<dbReference type="Pfam" id="PF00005">
    <property type="entry name" value="ABC_tran"/>
    <property type="match status" value="1"/>
</dbReference>
<dbReference type="EMBL" id="QYTW02000005">
    <property type="protein sequence ID" value="RST60388.1"/>
    <property type="molecule type" value="Genomic_DNA"/>
</dbReference>
<dbReference type="EMBL" id="BORJ01000007">
    <property type="protein sequence ID" value="GIN96870.1"/>
    <property type="molecule type" value="Genomic_DNA"/>
</dbReference>
<name>A0A429XAD5_SIMTE</name>
<dbReference type="PROSITE" id="PS50893">
    <property type="entry name" value="ABC_TRANSPORTER_2"/>
    <property type="match status" value="1"/>
</dbReference>
<proteinExistence type="predicted"/>
<evidence type="ECO:0000256" key="6">
    <source>
        <dbReference type="ARBA" id="ARBA00022840"/>
    </source>
</evidence>
<evidence type="ECO:0000256" key="7">
    <source>
        <dbReference type="ARBA" id="ARBA00022989"/>
    </source>
</evidence>
<dbReference type="RefSeq" id="WP_126646522.1">
    <property type="nucleotide sequence ID" value="NZ_BORJ01000007.1"/>
</dbReference>
<dbReference type="InterPro" id="IPR036640">
    <property type="entry name" value="ABC1_TM_sf"/>
</dbReference>
<dbReference type="SMART" id="SM00382">
    <property type="entry name" value="AAA"/>
    <property type="match status" value="1"/>
</dbReference>
<feature type="transmembrane region" description="Helical" evidence="9">
    <location>
        <begin position="16"/>
        <end position="39"/>
    </location>
</feature>
<dbReference type="Proteomes" id="UP000287296">
    <property type="component" value="Unassembled WGS sequence"/>
</dbReference>
<dbReference type="InterPro" id="IPR003439">
    <property type="entry name" value="ABC_transporter-like_ATP-bd"/>
</dbReference>
<keyword evidence="7 9" id="KW-1133">Transmembrane helix</keyword>
<evidence type="ECO:0000313" key="14">
    <source>
        <dbReference type="Proteomes" id="UP000287296"/>
    </source>
</evidence>
<keyword evidence="2" id="KW-0813">Transport</keyword>
<dbReference type="Gene3D" id="1.20.1560.10">
    <property type="entry name" value="ABC transporter type 1, transmembrane domain"/>
    <property type="match status" value="1"/>
</dbReference>
<dbReference type="AlphaFoldDB" id="A0A429XAD5"/>
<organism evidence="13 14">
    <name type="scientific">Siminovitchia terrae</name>
    <name type="common">Bacillus terrae</name>
    <dbReference type="NCBI Taxonomy" id="1914933"/>
    <lineage>
        <taxon>Bacteria</taxon>
        <taxon>Bacillati</taxon>
        <taxon>Bacillota</taxon>
        <taxon>Bacilli</taxon>
        <taxon>Bacillales</taxon>
        <taxon>Bacillaceae</taxon>
        <taxon>Siminovitchia</taxon>
    </lineage>
</organism>
<dbReference type="SUPFAM" id="SSF90123">
    <property type="entry name" value="ABC transporter transmembrane region"/>
    <property type="match status" value="1"/>
</dbReference>
<evidence type="ECO:0000256" key="5">
    <source>
        <dbReference type="ARBA" id="ARBA00022741"/>
    </source>
</evidence>
<sequence>MYQKLQLVFNQQLNRLYLPVLLTILDTFGTASIFGSVYYVLLHLIEGQFTSGTLKTTMFILGIGYVIRLLAVGFSQYLFQIRGAMLIRDARLNISNHLKELPLGYFSKESIGTIINTCTVDMTQAERVITHLIGDMLKVTFVTGYILIVSFLVEPKLALIQLILVMLSLPLIVWIGKLGEKGGLQKKVVVSDVLARVMEYIDGIRIFRSYNQTGMAFGRLNESFKRYRDESIHLEVKLVPLNFIFFIIIDFIVPIIFIAGSYMLLAGEIQMEAMVIFIIISLGVSTLFRPFSVLYTEYKVLSVTINHIVSLYEMDTAPYTKETADFPHYEIEFDHVQFAYEKGQPVLRDMSFAMLPNTMTALIGSSGSGKSTILNVLARFWDIDDGAIRIGGQNIQEIKPDALLEQMSIMFQNVYVLNDTILQNIIIGKPNATREEVEQACRRANCHDFIMKLEHGYDTVVGEGGSTLSGGEKQRISLARAFLKDAPIILLDEATASLDPYNEMGITEAVDELVEGKTVVVIAHKLNTIQHADQILLLENGTIRERGTHEELIALNDRYASMYHEQLEAKGWRLQV</sequence>
<evidence type="ECO:0000256" key="3">
    <source>
        <dbReference type="ARBA" id="ARBA00022475"/>
    </source>
</evidence>
<keyword evidence="6 13" id="KW-0067">ATP-binding</keyword>
<keyword evidence="8 9" id="KW-0472">Membrane</keyword>
<dbReference type="InterPro" id="IPR003593">
    <property type="entry name" value="AAA+_ATPase"/>
</dbReference>
<protein>
    <submittedName>
        <fullName evidence="12 13">ABC transporter</fullName>
    </submittedName>
</protein>
<reference evidence="12 15" key="2">
    <citation type="submission" date="2021-03" db="EMBL/GenBank/DDBJ databases">
        <title>Antimicrobial resistance genes in bacteria isolated from Japanese honey, and their potential for conferring macrolide and lincosamide resistance in the American foulbrood pathogen Paenibacillus larvae.</title>
        <authorList>
            <person name="Okamoto M."/>
            <person name="Kumagai M."/>
            <person name="Kanamori H."/>
            <person name="Takamatsu D."/>
        </authorList>
    </citation>
    <scope>NUCLEOTIDE SEQUENCE [LARGE SCALE GENOMIC DNA]</scope>
    <source>
        <strain evidence="12 15">J6TS1</strain>
    </source>
</reference>
<dbReference type="GO" id="GO:0016887">
    <property type="term" value="F:ATP hydrolysis activity"/>
    <property type="evidence" value="ECO:0007669"/>
    <property type="project" value="InterPro"/>
</dbReference>
<keyword evidence="3" id="KW-1003">Cell membrane</keyword>
<dbReference type="PROSITE" id="PS50929">
    <property type="entry name" value="ABC_TM1F"/>
    <property type="match status" value="1"/>
</dbReference>
<dbReference type="PROSITE" id="PS00211">
    <property type="entry name" value="ABC_TRANSPORTER_1"/>
    <property type="match status" value="1"/>
</dbReference>
<evidence type="ECO:0000256" key="2">
    <source>
        <dbReference type="ARBA" id="ARBA00022448"/>
    </source>
</evidence>
<evidence type="ECO:0000313" key="13">
    <source>
        <dbReference type="EMBL" id="RST60388.1"/>
    </source>
</evidence>
<dbReference type="GO" id="GO:0034040">
    <property type="term" value="F:ATPase-coupled lipid transmembrane transporter activity"/>
    <property type="evidence" value="ECO:0007669"/>
    <property type="project" value="TreeGrafter"/>
</dbReference>
<accession>A0A429XAD5</accession>
<evidence type="ECO:0000313" key="15">
    <source>
        <dbReference type="Proteomes" id="UP000680670"/>
    </source>
</evidence>
<feature type="transmembrane region" description="Helical" evidence="9">
    <location>
        <begin position="59"/>
        <end position="79"/>
    </location>
</feature>
<dbReference type="InterPro" id="IPR017871">
    <property type="entry name" value="ABC_transporter-like_CS"/>
</dbReference>
<feature type="transmembrane region" description="Helical" evidence="9">
    <location>
        <begin position="271"/>
        <end position="291"/>
    </location>
</feature>
<feature type="transmembrane region" description="Helical" evidence="9">
    <location>
        <begin position="158"/>
        <end position="176"/>
    </location>
</feature>
<evidence type="ECO:0000256" key="9">
    <source>
        <dbReference type="SAM" id="Phobius"/>
    </source>
</evidence>
<dbReference type="GO" id="GO:0005524">
    <property type="term" value="F:ATP binding"/>
    <property type="evidence" value="ECO:0007669"/>
    <property type="project" value="UniProtKB-KW"/>
</dbReference>
<dbReference type="FunFam" id="3.40.50.300:FF:000221">
    <property type="entry name" value="Multidrug ABC transporter ATP-binding protein"/>
    <property type="match status" value="1"/>
</dbReference>
<feature type="domain" description="ABC transporter" evidence="10">
    <location>
        <begin position="331"/>
        <end position="565"/>
    </location>
</feature>
<comment type="caution">
    <text evidence="13">The sequence shown here is derived from an EMBL/GenBank/DDBJ whole genome shotgun (WGS) entry which is preliminary data.</text>
</comment>
<keyword evidence="5" id="KW-0547">Nucleotide-binding</keyword>
<dbReference type="GO" id="GO:0005886">
    <property type="term" value="C:plasma membrane"/>
    <property type="evidence" value="ECO:0007669"/>
    <property type="project" value="UniProtKB-SubCell"/>
</dbReference>
<dbReference type="SUPFAM" id="SSF52540">
    <property type="entry name" value="P-loop containing nucleoside triphosphate hydrolases"/>
    <property type="match status" value="1"/>
</dbReference>
<evidence type="ECO:0000256" key="1">
    <source>
        <dbReference type="ARBA" id="ARBA00004651"/>
    </source>
</evidence>
<dbReference type="InterPro" id="IPR011527">
    <property type="entry name" value="ABC1_TM_dom"/>
</dbReference>
<dbReference type="PANTHER" id="PTHR24221">
    <property type="entry name" value="ATP-BINDING CASSETTE SUB-FAMILY B"/>
    <property type="match status" value="1"/>
</dbReference>
<dbReference type="Pfam" id="PF00664">
    <property type="entry name" value="ABC_membrane"/>
    <property type="match status" value="1"/>
</dbReference>
<feature type="transmembrane region" description="Helical" evidence="9">
    <location>
        <begin position="243"/>
        <end position="265"/>
    </location>
</feature>
<evidence type="ECO:0000259" key="10">
    <source>
        <dbReference type="PROSITE" id="PS50893"/>
    </source>
</evidence>
<dbReference type="InterPro" id="IPR027417">
    <property type="entry name" value="P-loop_NTPase"/>
</dbReference>
<dbReference type="GO" id="GO:0140359">
    <property type="term" value="F:ABC-type transporter activity"/>
    <property type="evidence" value="ECO:0007669"/>
    <property type="project" value="InterPro"/>
</dbReference>
<feature type="domain" description="ABC transmembrane type-1" evidence="11">
    <location>
        <begin position="20"/>
        <end position="298"/>
    </location>
</feature>